<keyword evidence="1" id="KW-1133">Transmembrane helix</keyword>
<dbReference type="RefSeq" id="XP_018003190.1">
    <property type="nucleotide sequence ID" value="XM_018147465.1"/>
</dbReference>
<evidence type="ECO:0000256" key="1">
    <source>
        <dbReference type="SAM" id="Phobius"/>
    </source>
</evidence>
<proteinExistence type="predicted"/>
<dbReference type="GeneID" id="28739345"/>
<dbReference type="AlphaFoldDB" id="A0A0N1HUR7"/>
<evidence type="ECO:0000313" key="3">
    <source>
        <dbReference type="Proteomes" id="UP000038010"/>
    </source>
</evidence>
<accession>A0A0N1HUR7</accession>
<keyword evidence="3" id="KW-1185">Reference proteome</keyword>
<feature type="transmembrane region" description="Helical" evidence="1">
    <location>
        <begin position="6"/>
        <end position="24"/>
    </location>
</feature>
<dbReference type="EMBL" id="LFJN01000005">
    <property type="protein sequence ID" value="KPI43227.1"/>
    <property type="molecule type" value="Genomic_DNA"/>
</dbReference>
<keyword evidence="1" id="KW-0472">Membrane</keyword>
<comment type="caution">
    <text evidence="2">The sequence shown here is derived from an EMBL/GenBank/DDBJ whole genome shotgun (WGS) entry which is preliminary data.</text>
</comment>
<name>A0A0N1HUR7_9EURO</name>
<dbReference type="Proteomes" id="UP000038010">
    <property type="component" value="Unassembled WGS sequence"/>
</dbReference>
<keyword evidence="1" id="KW-0812">Transmembrane</keyword>
<organism evidence="2 3">
    <name type="scientific">Cyphellophora attinorum</name>
    <dbReference type="NCBI Taxonomy" id="1664694"/>
    <lineage>
        <taxon>Eukaryota</taxon>
        <taxon>Fungi</taxon>
        <taxon>Dikarya</taxon>
        <taxon>Ascomycota</taxon>
        <taxon>Pezizomycotina</taxon>
        <taxon>Eurotiomycetes</taxon>
        <taxon>Chaetothyriomycetidae</taxon>
        <taxon>Chaetothyriales</taxon>
        <taxon>Cyphellophoraceae</taxon>
        <taxon>Cyphellophora</taxon>
    </lineage>
</organism>
<protein>
    <submittedName>
        <fullName evidence="2">Uncharacterized protein</fullName>
    </submittedName>
</protein>
<evidence type="ECO:0000313" key="2">
    <source>
        <dbReference type="EMBL" id="KPI43227.1"/>
    </source>
</evidence>
<sequence length="47" mass="5540">MDEEVLWTITFGLIGTIIGLVTIWQNSIVIQAKIELIKVQQQRRWWA</sequence>
<dbReference type="VEuPathDB" id="FungiDB:AB675_7120"/>
<gene>
    <name evidence="2" type="ORF">AB675_7120</name>
</gene>
<reference evidence="2 3" key="1">
    <citation type="submission" date="2015-06" db="EMBL/GenBank/DDBJ databases">
        <title>Draft genome of the ant-associated black yeast Phialophora attae CBS 131958.</title>
        <authorList>
            <person name="Moreno L.F."/>
            <person name="Stielow B.J."/>
            <person name="de Hoog S."/>
            <person name="Vicente V.A."/>
            <person name="Weiss V.A."/>
            <person name="de Vries M."/>
            <person name="Cruz L.M."/>
            <person name="Souza E.M."/>
        </authorList>
    </citation>
    <scope>NUCLEOTIDE SEQUENCE [LARGE SCALE GENOMIC DNA]</scope>
    <source>
        <strain evidence="2 3">CBS 131958</strain>
    </source>
</reference>